<dbReference type="Gene3D" id="1.10.540.10">
    <property type="entry name" value="Acyl-CoA dehydrogenase/oxidase, N-terminal domain"/>
    <property type="match status" value="1"/>
</dbReference>
<comment type="similarity">
    <text evidence="2 8">Belongs to the acyl-CoA dehydrogenase family.</text>
</comment>
<gene>
    <name evidence="13" type="ORF">B8W66_17205</name>
</gene>
<feature type="domain" description="Acyl-CoA dehydrogenase/oxidase C-terminal" evidence="10">
    <location>
        <begin position="277"/>
        <end position="435"/>
    </location>
</feature>
<comment type="catalytic activity">
    <reaction evidence="6">
        <text>a 2,3-saturated acyl-CoA + A = a 2,3-dehydroacyl-CoA + AH2</text>
        <dbReference type="Rhea" id="RHEA:48608"/>
        <dbReference type="ChEBI" id="CHEBI:13193"/>
        <dbReference type="ChEBI" id="CHEBI:17499"/>
        <dbReference type="ChEBI" id="CHEBI:60015"/>
        <dbReference type="ChEBI" id="CHEBI:65111"/>
    </reaction>
</comment>
<dbReference type="GO" id="GO:0003995">
    <property type="term" value="F:acyl-CoA dehydrogenase activity"/>
    <property type="evidence" value="ECO:0007669"/>
    <property type="project" value="TreeGrafter"/>
</dbReference>
<evidence type="ECO:0000256" key="6">
    <source>
        <dbReference type="ARBA" id="ARBA00052546"/>
    </source>
</evidence>
<evidence type="ECO:0000256" key="8">
    <source>
        <dbReference type="RuleBase" id="RU362125"/>
    </source>
</evidence>
<dbReference type="GO" id="GO:0033539">
    <property type="term" value="P:fatty acid beta-oxidation using acyl-CoA dehydrogenase"/>
    <property type="evidence" value="ECO:0007669"/>
    <property type="project" value="TreeGrafter"/>
</dbReference>
<protein>
    <recommendedName>
        <fullName evidence="7">Probable acyl-CoA dehydrogenase FadE10</fullName>
    </recommendedName>
</protein>
<dbReference type="RefSeq" id="WP_085326483.1">
    <property type="nucleotide sequence ID" value="NZ_NCXP01000024.1"/>
</dbReference>
<dbReference type="InterPro" id="IPR046373">
    <property type="entry name" value="Acyl-CoA_Oxase/DH_mid-dom_sf"/>
</dbReference>
<feature type="domain" description="Acyl-CoA dehydrogenase/oxidase N-terminal" evidence="12">
    <location>
        <begin position="59"/>
        <end position="163"/>
    </location>
</feature>
<dbReference type="PANTHER" id="PTHR48083:SF31">
    <property type="entry name" value="ACYL-COA DEHYDROGENASE FADE10-RELATED"/>
    <property type="match status" value="1"/>
</dbReference>
<dbReference type="FunFam" id="1.20.140.10:FF:000042">
    <property type="entry name" value="Acyl-CoA dehydrogenase FadE10"/>
    <property type="match status" value="1"/>
</dbReference>
<dbReference type="SUPFAM" id="SSF56645">
    <property type="entry name" value="Acyl-CoA dehydrogenase NM domain-like"/>
    <property type="match status" value="1"/>
</dbReference>
<evidence type="ECO:0000256" key="5">
    <source>
        <dbReference type="ARBA" id="ARBA00023002"/>
    </source>
</evidence>
<feature type="domain" description="Acyl-CoA oxidase/dehydrogenase middle" evidence="11">
    <location>
        <begin position="167"/>
        <end position="263"/>
    </location>
</feature>
<reference evidence="13 14" key="1">
    <citation type="submission" date="2017-04" db="EMBL/GenBank/DDBJ databases">
        <title>The new phylogeny of genus Mycobacterium.</title>
        <authorList>
            <person name="Tortoli E."/>
            <person name="Trovato A."/>
            <person name="Cirillo D.M."/>
        </authorList>
    </citation>
    <scope>NUCLEOTIDE SEQUENCE [LARGE SCALE GENOMIC DNA]</scope>
    <source>
        <strain evidence="13 14">TBL 1200985</strain>
    </source>
</reference>
<dbReference type="Pfam" id="PF00441">
    <property type="entry name" value="Acyl-CoA_dh_1"/>
    <property type="match status" value="1"/>
</dbReference>
<organism evidence="13 14">
    <name type="scientific">Mycobacterium decipiens</name>
    <dbReference type="NCBI Taxonomy" id="1430326"/>
    <lineage>
        <taxon>Bacteria</taxon>
        <taxon>Bacillati</taxon>
        <taxon>Actinomycetota</taxon>
        <taxon>Actinomycetes</taxon>
        <taxon>Mycobacteriales</taxon>
        <taxon>Mycobacteriaceae</taxon>
        <taxon>Mycobacterium</taxon>
    </lineage>
</organism>
<dbReference type="AlphaFoldDB" id="A0A1X2LS16"/>
<evidence type="ECO:0000259" key="12">
    <source>
        <dbReference type="Pfam" id="PF02771"/>
    </source>
</evidence>
<dbReference type="InterPro" id="IPR036250">
    <property type="entry name" value="AcylCo_DH-like_C"/>
</dbReference>
<evidence type="ECO:0000256" key="1">
    <source>
        <dbReference type="ARBA" id="ARBA00001974"/>
    </source>
</evidence>
<evidence type="ECO:0000256" key="4">
    <source>
        <dbReference type="ARBA" id="ARBA00022827"/>
    </source>
</evidence>
<keyword evidence="4 8" id="KW-0274">FAD</keyword>
<dbReference type="InterPro" id="IPR009100">
    <property type="entry name" value="AcylCoA_DH/oxidase_NM_dom_sf"/>
</dbReference>
<comment type="cofactor">
    <cofactor evidence="1 8">
        <name>FAD</name>
        <dbReference type="ChEBI" id="CHEBI:57692"/>
    </cofactor>
</comment>
<evidence type="ECO:0000256" key="7">
    <source>
        <dbReference type="ARBA" id="ARBA00073679"/>
    </source>
</evidence>
<dbReference type="GO" id="GO:0050660">
    <property type="term" value="F:flavin adenine dinucleotide binding"/>
    <property type="evidence" value="ECO:0007669"/>
    <property type="project" value="InterPro"/>
</dbReference>
<dbReference type="Pfam" id="PF02770">
    <property type="entry name" value="Acyl-CoA_dh_M"/>
    <property type="match status" value="1"/>
</dbReference>
<keyword evidence="5 8" id="KW-0560">Oxidoreductase</keyword>
<dbReference type="FunFam" id="1.10.540.10:FF:000001">
    <property type="entry name" value="Very long-chain-specific acyl-CoA dehydrogenase, mitochondrial"/>
    <property type="match status" value="1"/>
</dbReference>
<dbReference type="InterPro" id="IPR009075">
    <property type="entry name" value="AcylCo_DH/oxidase_C"/>
</dbReference>
<comment type="caution">
    <text evidence="13">The sequence shown here is derived from an EMBL/GenBank/DDBJ whole genome shotgun (WGS) entry which is preliminary data.</text>
</comment>
<dbReference type="EMBL" id="NCXP01000024">
    <property type="protein sequence ID" value="OSC39478.1"/>
    <property type="molecule type" value="Genomic_DNA"/>
</dbReference>
<dbReference type="InterPro" id="IPR013786">
    <property type="entry name" value="AcylCoA_DH/ox_N"/>
</dbReference>
<evidence type="ECO:0000259" key="11">
    <source>
        <dbReference type="Pfam" id="PF02770"/>
    </source>
</evidence>
<dbReference type="InterPro" id="IPR050741">
    <property type="entry name" value="Acyl-CoA_dehydrogenase"/>
</dbReference>
<dbReference type="GO" id="GO:0005737">
    <property type="term" value="C:cytoplasm"/>
    <property type="evidence" value="ECO:0007669"/>
    <property type="project" value="TreeGrafter"/>
</dbReference>
<evidence type="ECO:0000256" key="2">
    <source>
        <dbReference type="ARBA" id="ARBA00009347"/>
    </source>
</evidence>
<keyword evidence="14" id="KW-1185">Reference proteome</keyword>
<dbReference type="FunFam" id="2.40.110.10:FF:000023">
    <property type="entry name" value="Acyl-CoA dehydrogenase FadE10"/>
    <property type="match status" value="1"/>
</dbReference>
<dbReference type="InterPro" id="IPR037069">
    <property type="entry name" value="AcylCoA_DH/ox_N_sf"/>
</dbReference>
<feature type="compositionally biased region" description="Basic and acidic residues" evidence="9">
    <location>
        <begin position="10"/>
        <end position="23"/>
    </location>
</feature>
<dbReference type="Proteomes" id="UP000193247">
    <property type="component" value="Unassembled WGS sequence"/>
</dbReference>
<dbReference type="STRING" id="1430326.B8W66_17205"/>
<accession>A0A1X2LS16</accession>
<evidence type="ECO:0000259" key="10">
    <source>
        <dbReference type="Pfam" id="PF00441"/>
    </source>
</evidence>
<evidence type="ECO:0000256" key="9">
    <source>
        <dbReference type="SAM" id="MobiDB-lite"/>
    </source>
</evidence>
<evidence type="ECO:0000256" key="3">
    <source>
        <dbReference type="ARBA" id="ARBA00022630"/>
    </source>
</evidence>
<name>A0A1X2LS16_9MYCO</name>
<dbReference type="InterPro" id="IPR006091">
    <property type="entry name" value="Acyl-CoA_Oxase/DH_mid-dom"/>
</dbReference>
<dbReference type="PANTHER" id="PTHR48083">
    <property type="entry name" value="MEDIUM-CHAIN SPECIFIC ACYL-COA DEHYDROGENASE, MITOCHONDRIAL-RELATED"/>
    <property type="match status" value="1"/>
</dbReference>
<sequence>MTQQTQVTEEQARALAEESRESGWDKPSFAKELFLGRFPLQLIHPFPKPSDAEEARTEAFLVKLREFLDTVDGSAIERDAQIPDECVKGLAELGCFGLKIPAEYGGLNMSQVAYNRVLMMVTTVHSSLGALLSAHQSIGVPEPLKLAGTPAQKQRFLPRCAAGAISAFLLTEPDVGSDPARMASTATPIDDGQAYELEGVKLWTTNGVVAELLVVMARVPRSEGHRGGISAFVVEADSPGITVERRNKFMGLRGIENGVTRLHRVRVPSENLIGREGDGLKIALTTLNAGRLSLPAIVDGVTKQSLKIAREWSRERVQWGKPVGQHEAVASKISFIAATNYALDAVVELSSQMADEGRNDIRIEAALAKLWSSEMACLVGDELLQIRGGRGYETAESLAARGERAAPVEQMVRDLRINRIFEGSSEIMRLLIAREAVDAHLTAAGDLANPKADLRQKAAAAAGASGFYAKWLPKLVFGEGQLPTTYREFGTLATHLRFVERSARKLARNTFYGMARWQASLEKRQGFLGRIVDIGAELFAMSATCVRAEAHRVADPVQGEQAYELAETFCQQATLRVEALFHALWSNTDSIDVRLANDVLDGRYTWLEHGILDQSEGTGPWIAPWEPGPSTEANLARRFLTVAATESPSTEVKL</sequence>
<dbReference type="Pfam" id="PF02771">
    <property type="entry name" value="Acyl-CoA_dh_N"/>
    <property type="match status" value="1"/>
</dbReference>
<proteinExistence type="inferred from homology"/>
<dbReference type="FunFam" id="1.20.140.10:FF:000019">
    <property type="entry name" value="Acyl-CoA dehydrogenase"/>
    <property type="match status" value="1"/>
</dbReference>
<evidence type="ECO:0000313" key="13">
    <source>
        <dbReference type="EMBL" id="OSC39478.1"/>
    </source>
</evidence>
<dbReference type="Gene3D" id="2.40.110.10">
    <property type="entry name" value="Butyryl-CoA Dehydrogenase, subunit A, domain 2"/>
    <property type="match status" value="1"/>
</dbReference>
<evidence type="ECO:0000313" key="14">
    <source>
        <dbReference type="Proteomes" id="UP000193247"/>
    </source>
</evidence>
<feature type="region of interest" description="Disordered" evidence="9">
    <location>
        <begin position="1"/>
        <end position="23"/>
    </location>
</feature>
<dbReference type="SUPFAM" id="SSF47203">
    <property type="entry name" value="Acyl-CoA dehydrogenase C-terminal domain-like"/>
    <property type="match status" value="1"/>
</dbReference>
<keyword evidence="3 8" id="KW-0285">Flavoprotein</keyword>
<dbReference type="Gene3D" id="1.20.140.10">
    <property type="entry name" value="Butyryl-CoA Dehydrogenase, subunit A, domain 3"/>
    <property type="match status" value="2"/>
</dbReference>
<dbReference type="OrthoDB" id="8876745at2"/>